<dbReference type="CDD" id="cd00038">
    <property type="entry name" value="CAP_ED"/>
    <property type="match status" value="1"/>
</dbReference>
<accession>A0A931CYV3</accession>
<dbReference type="PROSITE" id="PS50042">
    <property type="entry name" value="CNMP_BINDING_3"/>
    <property type="match status" value="1"/>
</dbReference>
<dbReference type="SUPFAM" id="SSF51206">
    <property type="entry name" value="cAMP-binding domain-like"/>
    <property type="match status" value="1"/>
</dbReference>
<feature type="domain" description="Cyclic nucleotide-binding" evidence="1">
    <location>
        <begin position="12"/>
        <end position="115"/>
    </location>
</feature>
<sequence>MISIDQLKKIQFLQDLPDDILEKISPHARQAVFEPDTILVRQNETQHLVHMLVSGKICLNARSDTGRVLTLDEIEPGQSFGFSALFGKFPATFSAICTEPCDIIVLSGDLMAKLFETDHRIGYAVMRRVAQLFKDRMNKHTGQFIHSLSIHPAINPV</sequence>
<name>A0A931CYV3_9BACT</name>
<dbReference type="Proteomes" id="UP000706172">
    <property type="component" value="Unassembled WGS sequence"/>
</dbReference>
<dbReference type="InterPro" id="IPR018490">
    <property type="entry name" value="cNMP-bd_dom_sf"/>
</dbReference>
<dbReference type="AlphaFoldDB" id="A0A931CYV3"/>
<dbReference type="InterPro" id="IPR050397">
    <property type="entry name" value="Env_Response_Regulators"/>
</dbReference>
<dbReference type="SMART" id="SM00100">
    <property type="entry name" value="cNMP"/>
    <property type="match status" value="1"/>
</dbReference>
<dbReference type="PANTHER" id="PTHR24567">
    <property type="entry name" value="CRP FAMILY TRANSCRIPTIONAL REGULATORY PROTEIN"/>
    <property type="match status" value="1"/>
</dbReference>
<dbReference type="InterPro" id="IPR014710">
    <property type="entry name" value="RmlC-like_jellyroll"/>
</dbReference>
<proteinExistence type="predicted"/>
<dbReference type="Gene3D" id="2.60.120.10">
    <property type="entry name" value="Jelly Rolls"/>
    <property type="match status" value="1"/>
</dbReference>
<comment type="caution">
    <text evidence="2">The sequence shown here is derived from an EMBL/GenBank/DDBJ whole genome shotgun (WGS) entry which is preliminary data.</text>
</comment>
<reference evidence="2" key="1">
    <citation type="submission" date="2020-07" db="EMBL/GenBank/DDBJ databases">
        <title>Severe corrosion of carbon steel in oil field produced water can be linked to methanogenic archaea containing a special type of NiFe hydrogenase.</title>
        <authorList>
            <person name="Lahme S."/>
            <person name="Mand J."/>
            <person name="Longwell J."/>
            <person name="Smith R."/>
            <person name="Enning D."/>
        </authorList>
    </citation>
    <scope>NUCLEOTIDE SEQUENCE</scope>
    <source>
        <strain evidence="2">MIC098Bin6</strain>
    </source>
</reference>
<dbReference type="EMBL" id="JACCQK010000627">
    <property type="protein sequence ID" value="MBG0780219.1"/>
    <property type="molecule type" value="Genomic_DNA"/>
</dbReference>
<protein>
    <submittedName>
        <fullName evidence="2">Crp/Fnr family transcriptional regulator</fullName>
    </submittedName>
</protein>
<dbReference type="InterPro" id="IPR000595">
    <property type="entry name" value="cNMP-bd_dom"/>
</dbReference>
<evidence type="ECO:0000313" key="2">
    <source>
        <dbReference type="EMBL" id="MBG0780219.1"/>
    </source>
</evidence>
<dbReference type="PANTHER" id="PTHR24567:SF77">
    <property type="entry name" value="NUCLEOSIDE-RESPONSIVE TRANSCRIPTIONAL ACTIVATOR OF NUCLEOSIDE UTILIZATION DEOR"/>
    <property type="match status" value="1"/>
</dbReference>
<dbReference type="GO" id="GO:0003700">
    <property type="term" value="F:DNA-binding transcription factor activity"/>
    <property type="evidence" value="ECO:0007669"/>
    <property type="project" value="TreeGrafter"/>
</dbReference>
<dbReference type="GO" id="GO:0005829">
    <property type="term" value="C:cytosol"/>
    <property type="evidence" value="ECO:0007669"/>
    <property type="project" value="TreeGrafter"/>
</dbReference>
<evidence type="ECO:0000313" key="3">
    <source>
        <dbReference type="Proteomes" id="UP000706172"/>
    </source>
</evidence>
<gene>
    <name evidence="2" type="ORF">H0S81_09890</name>
</gene>
<organism evidence="2 3">
    <name type="scientific">Desulfotignum balticum</name>
    <dbReference type="NCBI Taxonomy" id="115781"/>
    <lineage>
        <taxon>Bacteria</taxon>
        <taxon>Pseudomonadati</taxon>
        <taxon>Thermodesulfobacteriota</taxon>
        <taxon>Desulfobacteria</taxon>
        <taxon>Desulfobacterales</taxon>
        <taxon>Desulfobacteraceae</taxon>
        <taxon>Desulfotignum</taxon>
    </lineage>
</organism>
<evidence type="ECO:0000259" key="1">
    <source>
        <dbReference type="PROSITE" id="PS50042"/>
    </source>
</evidence>
<dbReference type="Pfam" id="PF00027">
    <property type="entry name" value="cNMP_binding"/>
    <property type="match status" value="1"/>
</dbReference>